<dbReference type="PANTHER" id="PTHR37941:SF1">
    <property type="entry name" value="FUMARASE E-RELATED"/>
    <property type="match status" value="1"/>
</dbReference>
<protein>
    <recommendedName>
        <fullName evidence="3">Mannitol repressor</fullName>
    </recommendedName>
</protein>
<dbReference type="Gene3D" id="1.20.120.330">
    <property type="entry name" value="Nucleotidyltransferases domain 2"/>
    <property type="match status" value="1"/>
</dbReference>
<dbReference type="Proteomes" id="UP001053296">
    <property type="component" value="Chromosome"/>
</dbReference>
<gene>
    <name evidence="1" type="ORF">PSDVSF_00690</name>
</gene>
<proteinExistence type="predicted"/>
<name>A0ABM7P222_9BACT</name>
<evidence type="ECO:0000313" key="2">
    <source>
        <dbReference type="Proteomes" id="UP001053296"/>
    </source>
</evidence>
<keyword evidence="2" id="KW-1185">Reference proteome</keyword>
<organism evidence="1 2">
    <name type="scientific">Pseudodesulfovibrio sediminis</name>
    <dbReference type="NCBI Taxonomy" id="2810563"/>
    <lineage>
        <taxon>Bacteria</taxon>
        <taxon>Pseudomonadati</taxon>
        <taxon>Thermodesulfobacteriota</taxon>
        <taxon>Desulfovibrionia</taxon>
        <taxon>Desulfovibrionales</taxon>
        <taxon>Desulfovibrionaceae</taxon>
    </lineage>
</organism>
<dbReference type="InterPro" id="IPR038026">
    <property type="entry name" value="MtlR-like_sf"/>
</dbReference>
<dbReference type="SUPFAM" id="SSF158668">
    <property type="entry name" value="MtlR-like"/>
    <property type="match status" value="1"/>
</dbReference>
<reference evidence="1" key="1">
    <citation type="journal article" date="2022" name="Arch. Microbiol.">
        <title>Pseudodesulfovibrio sediminis sp. nov., a mesophilic and neutrophilic sulfate-reducing bacterium isolated from sediment of a brackish lake.</title>
        <authorList>
            <person name="Takahashi A."/>
            <person name="Kojima H."/>
            <person name="Watanabe M."/>
            <person name="Fukui M."/>
        </authorList>
    </citation>
    <scope>NUCLEOTIDE SEQUENCE</scope>
    <source>
        <strain evidence="1">SF6</strain>
    </source>
</reference>
<dbReference type="InterPro" id="IPR007761">
    <property type="entry name" value="MtlR-like"/>
</dbReference>
<sequence>MIQYEFDLNGVSAEEALDRMHLSLMQESDRGIFIVAAALIEDLMGALLEWQLKKYESDSKVKKDYLRMVRTYHARMTACHALGLIPKEIYDDLVLIKNIRNRVAHNYSHFSLEDVKEEILCLGGAHSAKYMVETLALPVEGSVKNSDEELEPFAKFVFSISVSELVFYLSAPIRGIDVSDHKDFLKKRSESVGI</sequence>
<evidence type="ECO:0008006" key="3">
    <source>
        <dbReference type="Google" id="ProtNLM"/>
    </source>
</evidence>
<dbReference type="RefSeq" id="WP_229592453.1">
    <property type="nucleotide sequence ID" value="NZ_AP024485.1"/>
</dbReference>
<dbReference type="PANTHER" id="PTHR37941">
    <property type="entry name" value="FUMARASE E-RELATED"/>
    <property type="match status" value="1"/>
</dbReference>
<dbReference type="EMBL" id="AP024485">
    <property type="protein sequence ID" value="BCS86827.1"/>
    <property type="molecule type" value="Genomic_DNA"/>
</dbReference>
<evidence type="ECO:0000313" key="1">
    <source>
        <dbReference type="EMBL" id="BCS86827.1"/>
    </source>
</evidence>
<accession>A0ABM7P222</accession>